<evidence type="ECO:0000313" key="9">
    <source>
        <dbReference type="EMBL" id="SDD47500.1"/>
    </source>
</evidence>
<keyword evidence="4" id="KW-0249">Electron transport</keyword>
<evidence type="ECO:0000256" key="3">
    <source>
        <dbReference type="ARBA" id="ARBA00022723"/>
    </source>
</evidence>
<dbReference type="RefSeq" id="WP_176764059.1">
    <property type="nucleotide sequence ID" value="NZ_FNAG01000002.1"/>
</dbReference>
<dbReference type="EMBL" id="FNAG01000002">
    <property type="protein sequence ID" value="SDD47500.1"/>
    <property type="molecule type" value="Genomic_DNA"/>
</dbReference>
<dbReference type="PANTHER" id="PTHR33751:SF9">
    <property type="entry name" value="CYTOCHROME C4"/>
    <property type="match status" value="1"/>
</dbReference>
<dbReference type="Gene3D" id="1.10.760.10">
    <property type="entry name" value="Cytochrome c-like domain"/>
    <property type="match status" value="2"/>
</dbReference>
<feature type="domain" description="Cytochrome c" evidence="8">
    <location>
        <begin position="107"/>
        <end position="188"/>
    </location>
</feature>
<name>A0A1G6V1K5_9GAMM</name>
<keyword evidence="1" id="KW-0813">Transport</keyword>
<dbReference type="GO" id="GO:0009055">
    <property type="term" value="F:electron transfer activity"/>
    <property type="evidence" value="ECO:0007669"/>
    <property type="project" value="InterPro"/>
</dbReference>
<evidence type="ECO:0000256" key="4">
    <source>
        <dbReference type="ARBA" id="ARBA00022982"/>
    </source>
</evidence>
<dbReference type="InterPro" id="IPR009056">
    <property type="entry name" value="Cyt_c-like_dom"/>
</dbReference>
<reference evidence="9 10" key="1">
    <citation type="submission" date="2016-10" db="EMBL/GenBank/DDBJ databases">
        <authorList>
            <person name="de Groot N.N."/>
        </authorList>
    </citation>
    <scope>NUCLEOTIDE SEQUENCE [LARGE SCALE GENOMIC DNA]</scope>
    <source>
        <strain evidence="9 10">DSM 16957</strain>
    </source>
</reference>
<dbReference type="GO" id="GO:0046872">
    <property type="term" value="F:metal ion binding"/>
    <property type="evidence" value="ECO:0007669"/>
    <property type="project" value="UniProtKB-KW"/>
</dbReference>
<dbReference type="InterPro" id="IPR050597">
    <property type="entry name" value="Cytochrome_c_Oxidase_Subunit"/>
</dbReference>
<dbReference type="PANTHER" id="PTHR33751">
    <property type="entry name" value="CBB3-TYPE CYTOCHROME C OXIDASE SUBUNIT FIXP"/>
    <property type="match status" value="1"/>
</dbReference>
<dbReference type="PROSITE" id="PS51007">
    <property type="entry name" value="CYTC"/>
    <property type="match status" value="1"/>
</dbReference>
<feature type="signal peptide" evidence="7">
    <location>
        <begin position="1"/>
        <end position="25"/>
    </location>
</feature>
<keyword evidence="10" id="KW-1185">Reference proteome</keyword>
<evidence type="ECO:0000256" key="6">
    <source>
        <dbReference type="PROSITE-ProRule" id="PRU00433"/>
    </source>
</evidence>
<keyword evidence="2 6" id="KW-0349">Heme</keyword>
<keyword evidence="3 6" id="KW-0479">Metal-binding</keyword>
<feature type="chain" id="PRO_5011643396" evidence="7">
    <location>
        <begin position="26"/>
        <end position="188"/>
    </location>
</feature>
<dbReference type="Pfam" id="PF00034">
    <property type="entry name" value="Cytochrom_C"/>
    <property type="match status" value="1"/>
</dbReference>
<keyword evidence="5 6" id="KW-0408">Iron</keyword>
<dbReference type="Proteomes" id="UP000199603">
    <property type="component" value="Unassembled WGS sequence"/>
</dbReference>
<accession>A0A1G6V1K5</accession>
<gene>
    <name evidence="9" type="ORF">SAMN04488509_102602</name>
</gene>
<dbReference type="GO" id="GO:0020037">
    <property type="term" value="F:heme binding"/>
    <property type="evidence" value="ECO:0007669"/>
    <property type="project" value="InterPro"/>
</dbReference>
<keyword evidence="7" id="KW-0732">Signal</keyword>
<evidence type="ECO:0000256" key="1">
    <source>
        <dbReference type="ARBA" id="ARBA00022448"/>
    </source>
</evidence>
<dbReference type="SUPFAM" id="SSF46626">
    <property type="entry name" value="Cytochrome c"/>
    <property type="match status" value="2"/>
</dbReference>
<evidence type="ECO:0000256" key="2">
    <source>
        <dbReference type="ARBA" id="ARBA00022617"/>
    </source>
</evidence>
<evidence type="ECO:0000256" key="5">
    <source>
        <dbReference type="ARBA" id="ARBA00023004"/>
    </source>
</evidence>
<dbReference type="AlphaFoldDB" id="A0A1G6V1K5"/>
<evidence type="ECO:0000313" key="10">
    <source>
        <dbReference type="Proteomes" id="UP000199603"/>
    </source>
</evidence>
<dbReference type="InterPro" id="IPR036909">
    <property type="entry name" value="Cyt_c-like_dom_sf"/>
</dbReference>
<sequence length="188" mass="20009">MRRIPLLTFTVALLFGGLSALQAAAADDIEALCLDCHRPGQAGGAVPAIEGQHADYLRAQLERFQHRHREGFPMNALSAGLHEAQIEALAQDLSARDWRAAEVPEGIDTQAGRERLDALDCAGCHGAEYRGGGAIPRIAGQQAAYLERQILGFGDAQRHHPPVGGGVRMYSIDADEAAAIAQALAALR</sequence>
<protein>
    <submittedName>
        <fullName evidence="9">Cytochrome c553</fullName>
    </submittedName>
</protein>
<evidence type="ECO:0000259" key="8">
    <source>
        <dbReference type="PROSITE" id="PS51007"/>
    </source>
</evidence>
<dbReference type="STRING" id="265719.SAMN04488509_102602"/>
<proteinExistence type="predicted"/>
<organism evidence="9 10">
    <name type="scientific">Aquimonas voraii</name>
    <dbReference type="NCBI Taxonomy" id="265719"/>
    <lineage>
        <taxon>Bacteria</taxon>
        <taxon>Pseudomonadati</taxon>
        <taxon>Pseudomonadota</taxon>
        <taxon>Gammaproteobacteria</taxon>
        <taxon>Lysobacterales</taxon>
        <taxon>Lysobacteraceae</taxon>
        <taxon>Aquimonas</taxon>
    </lineage>
</organism>
<evidence type="ECO:0000256" key="7">
    <source>
        <dbReference type="SAM" id="SignalP"/>
    </source>
</evidence>